<evidence type="ECO:0000256" key="4">
    <source>
        <dbReference type="ARBA" id="ARBA00022989"/>
    </source>
</evidence>
<feature type="transmembrane region" description="Helical" evidence="6">
    <location>
        <begin position="146"/>
        <end position="165"/>
    </location>
</feature>
<gene>
    <name evidence="8" type="ORF">AMTR_s00001p00145830</name>
</gene>
<evidence type="ECO:0000313" key="9">
    <source>
        <dbReference type="Proteomes" id="UP000017836"/>
    </source>
</evidence>
<keyword evidence="4 6" id="KW-1133">Transmembrane helix</keyword>
<dbReference type="InterPro" id="IPR036259">
    <property type="entry name" value="MFS_trans_sf"/>
</dbReference>
<sequence>MVGKYLEYEGLGHLFVSVFLYYFASFMVIPVITDVTMAAVCPGRDECSAVIYLTGLQQVMTGMGTLVVTPVVGKLSDEMGRKALLTFPMTIAVLPLAVLAYGRSKPFVYCYFVLKTLTAMACDGSIQCLSTTYLADCVPVGVRTSAFGLLSGTSLCAFVFGTLTAKLLSVPAAFMAASTIAGLAVAYMVVFLPERERGEFYGKVEGVSRRERGGQVSVWRSLPSVSDFTCLLSSR</sequence>
<proteinExistence type="predicted"/>
<dbReference type="InterPro" id="IPR020846">
    <property type="entry name" value="MFS_dom"/>
</dbReference>
<dbReference type="GO" id="GO:0022857">
    <property type="term" value="F:transmembrane transporter activity"/>
    <property type="evidence" value="ECO:0007669"/>
    <property type="project" value="InterPro"/>
</dbReference>
<comment type="subcellular location">
    <subcellularLocation>
        <location evidence="1">Membrane</location>
        <topology evidence="1">Multi-pass membrane protein</topology>
    </subcellularLocation>
</comment>
<dbReference type="Pfam" id="PF07690">
    <property type="entry name" value="MFS_1"/>
    <property type="match status" value="1"/>
</dbReference>
<dbReference type="Proteomes" id="UP000017836">
    <property type="component" value="Unassembled WGS sequence"/>
</dbReference>
<dbReference type="SUPFAM" id="SSF103473">
    <property type="entry name" value="MFS general substrate transporter"/>
    <property type="match status" value="1"/>
</dbReference>
<dbReference type="Gramene" id="ERM96250">
    <property type="protein sequence ID" value="ERM96250"/>
    <property type="gene ID" value="AMTR_s00001p00145830"/>
</dbReference>
<dbReference type="STRING" id="13333.W1NM00"/>
<evidence type="ECO:0000256" key="6">
    <source>
        <dbReference type="SAM" id="Phobius"/>
    </source>
</evidence>
<evidence type="ECO:0000256" key="1">
    <source>
        <dbReference type="ARBA" id="ARBA00004141"/>
    </source>
</evidence>
<evidence type="ECO:0000256" key="5">
    <source>
        <dbReference type="ARBA" id="ARBA00023136"/>
    </source>
</evidence>
<dbReference type="PANTHER" id="PTHR23504">
    <property type="entry name" value="MAJOR FACILITATOR SUPERFAMILY DOMAIN-CONTAINING PROTEIN 10"/>
    <property type="match status" value="1"/>
</dbReference>
<dbReference type="Gene3D" id="1.20.1250.20">
    <property type="entry name" value="MFS general substrate transporter like domains"/>
    <property type="match status" value="1"/>
</dbReference>
<dbReference type="HOGENOM" id="CLU_1181610_0_0_1"/>
<feature type="transmembrane region" description="Helical" evidence="6">
    <location>
        <begin position="172"/>
        <end position="192"/>
    </location>
</feature>
<dbReference type="InterPro" id="IPR011701">
    <property type="entry name" value="MFS"/>
</dbReference>
<feature type="domain" description="Major facilitator superfamily (MFS) profile" evidence="7">
    <location>
        <begin position="14"/>
        <end position="235"/>
    </location>
</feature>
<feature type="transmembrane region" description="Helical" evidence="6">
    <location>
        <begin position="49"/>
        <end position="71"/>
    </location>
</feature>
<evidence type="ECO:0000313" key="8">
    <source>
        <dbReference type="EMBL" id="ERM96250.1"/>
    </source>
</evidence>
<evidence type="ECO:0000256" key="3">
    <source>
        <dbReference type="ARBA" id="ARBA00022692"/>
    </source>
</evidence>
<dbReference type="PANTHER" id="PTHR23504:SF1">
    <property type="entry name" value="GH21943P-RELATED"/>
    <property type="match status" value="1"/>
</dbReference>
<protein>
    <recommendedName>
        <fullName evidence="7">Major facilitator superfamily (MFS) profile domain-containing protein</fullName>
    </recommendedName>
</protein>
<name>W1NM00_AMBTC</name>
<reference evidence="9" key="1">
    <citation type="journal article" date="2013" name="Science">
        <title>The Amborella genome and the evolution of flowering plants.</title>
        <authorList>
            <consortium name="Amborella Genome Project"/>
        </authorList>
    </citation>
    <scope>NUCLEOTIDE SEQUENCE [LARGE SCALE GENOMIC DNA]</scope>
</reference>
<dbReference type="EMBL" id="KI397142">
    <property type="protein sequence ID" value="ERM96250.1"/>
    <property type="molecule type" value="Genomic_DNA"/>
</dbReference>
<dbReference type="eggNOG" id="KOG2816">
    <property type="taxonomic scope" value="Eukaryota"/>
</dbReference>
<keyword evidence="3 6" id="KW-0812">Transmembrane</keyword>
<keyword evidence="9" id="KW-1185">Reference proteome</keyword>
<accession>W1NM00</accession>
<keyword evidence="2" id="KW-0813">Transport</keyword>
<dbReference type="AlphaFoldDB" id="W1NM00"/>
<feature type="transmembrane region" description="Helical" evidence="6">
    <location>
        <begin position="20"/>
        <end position="42"/>
    </location>
</feature>
<organism evidence="8 9">
    <name type="scientific">Amborella trichopoda</name>
    <dbReference type="NCBI Taxonomy" id="13333"/>
    <lineage>
        <taxon>Eukaryota</taxon>
        <taxon>Viridiplantae</taxon>
        <taxon>Streptophyta</taxon>
        <taxon>Embryophyta</taxon>
        <taxon>Tracheophyta</taxon>
        <taxon>Spermatophyta</taxon>
        <taxon>Magnoliopsida</taxon>
        <taxon>Amborellales</taxon>
        <taxon>Amborellaceae</taxon>
        <taxon>Amborella</taxon>
    </lineage>
</organism>
<keyword evidence="5 6" id="KW-0472">Membrane</keyword>
<dbReference type="GO" id="GO:0016020">
    <property type="term" value="C:membrane"/>
    <property type="evidence" value="ECO:0007669"/>
    <property type="project" value="UniProtKB-SubCell"/>
</dbReference>
<dbReference type="PROSITE" id="PS50850">
    <property type="entry name" value="MFS"/>
    <property type="match status" value="1"/>
</dbReference>
<feature type="transmembrane region" description="Helical" evidence="6">
    <location>
        <begin position="83"/>
        <end position="101"/>
    </location>
</feature>
<evidence type="ECO:0000256" key="2">
    <source>
        <dbReference type="ARBA" id="ARBA00022448"/>
    </source>
</evidence>
<evidence type="ECO:0000259" key="7">
    <source>
        <dbReference type="PROSITE" id="PS50850"/>
    </source>
</evidence>
<dbReference type="OMA" id="DECLIPP"/>